<accession>A0A518D0M8</accession>
<dbReference type="Proteomes" id="UP000319342">
    <property type="component" value="Chromosome"/>
</dbReference>
<keyword evidence="13" id="KW-1185">Reference proteome</keyword>
<proteinExistence type="inferred from homology"/>
<keyword evidence="6 8" id="KW-0830">Ubiquinone</keyword>
<evidence type="ECO:0000256" key="6">
    <source>
        <dbReference type="ARBA" id="ARBA00023075"/>
    </source>
</evidence>
<keyword evidence="4 8" id="KW-0915">Sodium</keyword>
<comment type="similarity">
    <text evidence="8">Belongs to the NqrA family.</text>
</comment>
<comment type="subunit">
    <text evidence="8">Composed of six subunits; NqrA, NqrB, NqrC, NqrD, NqrE and NqrF.</text>
</comment>
<dbReference type="PANTHER" id="PTHR37839:SF1">
    <property type="entry name" value="NA(+)-TRANSLOCATING NADH-QUINONE REDUCTASE SUBUNIT A"/>
    <property type="match status" value="1"/>
</dbReference>
<keyword evidence="7 8" id="KW-0739">Sodium transport</keyword>
<dbReference type="Pfam" id="PF24836">
    <property type="entry name" value="NQRA_2nd"/>
    <property type="match status" value="1"/>
</dbReference>
<reference evidence="12 13" key="1">
    <citation type="submission" date="2019-02" db="EMBL/GenBank/DDBJ databases">
        <title>Deep-cultivation of Planctomycetes and their phenomic and genomic characterization uncovers novel biology.</title>
        <authorList>
            <person name="Wiegand S."/>
            <person name="Jogler M."/>
            <person name="Boedeker C."/>
            <person name="Pinto D."/>
            <person name="Vollmers J."/>
            <person name="Rivas-Marin E."/>
            <person name="Kohn T."/>
            <person name="Peeters S.H."/>
            <person name="Heuer A."/>
            <person name="Rast P."/>
            <person name="Oberbeckmann S."/>
            <person name="Bunk B."/>
            <person name="Jeske O."/>
            <person name="Meyerdierks A."/>
            <person name="Storesund J.E."/>
            <person name="Kallscheuer N."/>
            <person name="Luecker S."/>
            <person name="Lage O.M."/>
            <person name="Pohl T."/>
            <person name="Merkel B.J."/>
            <person name="Hornburger P."/>
            <person name="Mueller R.-W."/>
            <person name="Bruemmer F."/>
            <person name="Labrenz M."/>
            <person name="Spormann A.M."/>
            <person name="Op den Camp H."/>
            <person name="Overmann J."/>
            <person name="Amann R."/>
            <person name="Jetten M.S.M."/>
            <person name="Mascher T."/>
            <person name="Medema M.H."/>
            <person name="Devos D.P."/>
            <person name="Kaster A.-K."/>
            <person name="Ovreas L."/>
            <person name="Rohde M."/>
            <person name="Galperin M.Y."/>
            <person name="Jogler C."/>
        </authorList>
    </citation>
    <scope>NUCLEOTIDE SEQUENCE [LARGE SCALE GENOMIC DNA]</scope>
    <source>
        <strain evidence="12 13">Pla163</strain>
    </source>
</reference>
<evidence type="ECO:0000256" key="4">
    <source>
        <dbReference type="ARBA" id="ARBA00023053"/>
    </source>
</evidence>
<dbReference type="InterPro" id="IPR056147">
    <property type="entry name" value="NQRA_N"/>
</dbReference>
<feature type="domain" description="NqrA N-terminal barrel-sandwich hybrid" evidence="9">
    <location>
        <begin position="4"/>
        <end position="97"/>
    </location>
</feature>
<dbReference type="InterPro" id="IPR022615">
    <property type="entry name" value="NqrA_C_domain"/>
</dbReference>
<dbReference type="PANTHER" id="PTHR37839">
    <property type="entry name" value="NA(+)-TRANSLOCATING NADH-QUINONE REDUCTASE SUBUNIT A"/>
    <property type="match status" value="1"/>
</dbReference>
<keyword evidence="5 8" id="KW-0406">Ion transport</keyword>
<dbReference type="Pfam" id="PF11973">
    <property type="entry name" value="NQRA_SLBB"/>
    <property type="match status" value="1"/>
</dbReference>
<dbReference type="InterPro" id="IPR008703">
    <property type="entry name" value="NqrA"/>
</dbReference>
<evidence type="ECO:0000256" key="5">
    <source>
        <dbReference type="ARBA" id="ARBA00023065"/>
    </source>
</evidence>
<evidence type="ECO:0000256" key="2">
    <source>
        <dbReference type="ARBA" id="ARBA00022967"/>
    </source>
</evidence>
<dbReference type="NCBIfam" id="TIGR01936">
    <property type="entry name" value="nqrA"/>
    <property type="match status" value="1"/>
</dbReference>
<organism evidence="12 13">
    <name type="scientific">Rohdeia mirabilis</name>
    <dbReference type="NCBI Taxonomy" id="2528008"/>
    <lineage>
        <taxon>Bacteria</taxon>
        <taxon>Pseudomonadati</taxon>
        <taxon>Planctomycetota</taxon>
        <taxon>Planctomycetia</taxon>
        <taxon>Planctomycetia incertae sedis</taxon>
        <taxon>Rohdeia</taxon>
    </lineage>
</organism>
<dbReference type="OrthoDB" id="9774536at2"/>
<feature type="domain" description="NqrA second alpha/beta" evidence="11">
    <location>
        <begin position="115"/>
        <end position="256"/>
    </location>
</feature>
<dbReference type="EC" id="7.2.1.1" evidence="8"/>
<comment type="catalytic activity">
    <reaction evidence="8">
        <text>a ubiquinone + n Na(+)(in) + NADH + H(+) = a ubiquinol + n Na(+)(out) + NAD(+)</text>
        <dbReference type="Rhea" id="RHEA:47748"/>
        <dbReference type="Rhea" id="RHEA-COMP:9565"/>
        <dbReference type="Rhea" id="RHEA-COMP:9566"/>
        <dbReference type="ChEBI" id="CHEBI:15378"/>
        <dbReference type="ChEBI" id="CHEBI:16389"/>
        <dbReference type="ChEBI" id="CHEBI:17976"/>
        <dbReference type="ChEBI" id="CHEBI:29101"/>
        <dbReference type="ChEBI" id="CHEBI:57540"/>
        <dbReference type="ChEBI" id="CHEBI:57945"/>
        <dbReference type="EC" id="7.2.1.1"/>
    </reaction>
</comment>
<name>A0A518D0M8_9BACT</name>
<evidence type="ECO:0000256" key="3">
    <source>
        <dbReference type="ARBA" id="ARBA00023027"/>
    </source>
</evidence>
<dbReference type="Pfam" id="PF05896">
    <property type="entry name" value="NQRA_N"/>
    <property type="match status" value="1"/>
</dbReference>
<dbReference type="RefSeq" id="WP_145187600.1">
    <property type="nucleotide sequence ID" value="NZ_CP036290.1"/>
</dbReference>
<evidence type="ECO:0000313" key="12">
    <source>
        <dbReference type="EMBL" id="QDU85020.1"/>
    </source>
</evidence>
<dbReference type="EMBL" id="CP036290">
    <property type="protein sequence ID" value="QDU85020.1"/>
    <property type="molecule type" value="Genomic_DNA"/>
</dbReference>
<dbReference type="HAMAP" id="MF_00425">
    <property type="entry name" value="NqrA"/>
    <property type="match status" value="1"/>
</dbReference>
<keyword evidence="1 8" id="KW-0813">Transport</keyword>
<keyword evidence="12" id="KW-0560">Oxidoreductase</keyword>
<dbReference type="InterPro" id="IPR056148">
    <property type="entry name" value="NQRA_2nd"/>
</dbReference>
<dbReference type="GO" id="GO:0006814">
    <property type="term" value="P:sodium ion transport"/>
    <property type="evidence" value="ECO:0007669"/>
    <property type="project" value="UniProtKB-UniRule"/>
</dbReference>
<dbReference type="GO" id="GO:0016655">
    <property type="term" value="F:oxidoreductase activity, acting on NAD(P)H, quinone or similar compound as acceptor"/>
    <property type="evidence" value="ECO:0007669"/>
    <property type="project" value="UniProtKB-UniRule"/>
</dbReference>
<evidence type="ECO:0000256" key="7">
    <source>
        <dbReference type="ARBA" id="ARBA00023201"/>
    </source>
</evidence>
<keyword evidence="3 8" id="KW-0520">NAD</keyword>
<protein>
    <recommendedName>
        <fullName evidence="8">Na(+)-translocating NADH-quinone reductase subunit A</fullName>
        <shortName evidence="8">Na(+)-NQR subunit A</shortName>
        <shortName evidence="8">Na(+)-translocating NQR subunit A</shortName>
        <ecNumber evidence="8">7.2.1.1</ecNumber>
    </recommendedName>
    <alternativeName>
        <fullName evidence="8">NQR complex subunit A</fullName>
    </alternativeName>
    <alternativeName>
        <fullName evidence="8">NQR-1 subunit A</fullName>
    </alternativeName>
</protein>
<dbReference type="AlphaFoldDB" id="A0A518D0M8"/>
<comment type="function">
    <text evidence="8">NQR complex catalyzes the reduction of ubiquinone-1 to ubiquinol by two successive reactions, coupled with the transport of Na(+) ions from the cytoplasm to the periplasm. NqrA to NqrE are probably involved in the second step, the conversion of ubisemiquinone to ubiquinol.</text>
</comment>
<evidence type="ECO:0000313" key="13">
    <source>
        <dbReference type="Proteomes" id="UP000319342"/>
    </source>
</evidence>
<evidence type="ECO:0000259" key="11">
    <source>
        <dbReference type="Pfam" id="PF24836"/>
    </source>
</evidence>
<evidence type="ECO:0000256" key="8">
    <source>
        <dbReference type="HAMAP-Rule" id="MF_00425"/>
    </source>
</evidence>
<gene>
    <name evidence="8 12" type="primary">nqrA</name>
    <name evidence="12" type="ORF">Pla163_21410</name>
</gene>
<evidence type="ECO:0000259" key="10">
    <source>
        <dbReference type="Pfam" id="PF11973"/>
    </source>
</evidence>
<keyword evidence="2 8" id="KW-1278">Translocase</keyword>
<sequence length="448" mass="48683">MPVIKNRRGLDLPIHGAVESSVIEDRLDIGTVGLVPRESHGLKCRPLVQEGDRVASGAPVYADRRDPNTLYTAPVSGTVRAIERGARRAVLSIQIDRDGNDEARSFDVASAKKDASALRSLMLESGLWSTLRQRPFDRVPASDATAGALFVTAHDSRPLAPQPLDVLAGASEPFRVGLEALRRLTEGKTYLCTKAGSDWSALTPDGVETVAFDGPHPSGTAGLHIHRLHPVGVGRSSWHIGYQSVADVGRLLLTGAVPTTRVVALVGPDARAPRLVRTLRGASTAELLAGESTARDLRAIDGSVLEGRECSPGTPGGFLGRYSNQITLLENETRRRLLNWAFPLDGRFTETNTLWDKWIRRRLVFDTDTNGSLRAIVPIGQFERVMAFDILPTQLIKALASGDVELAEKLGVLEIAEEDLALCQYVDNSKQPLTEMLREMLTEIENEG</sequence>
<evidence type="ECO:0000256" key="1">
    <source>
        <dbReference type="ARBA" id="ARBA00022448"/>
    </source>
</evidence>
<feature type="domain" description="Na(+)-translocating NADH-quinone reductase subunit A C-terminal" evidence="10">
    <location>
        <begin position="262"/>
        <end position="310"/>
    </location>
</feature>
<evidence type="ECO:0000259" key="9">
    <source>
        <dbReference type="Pfam" id="PF05896"/>
    </source>
</evidence>